<protein>
    <submittedName>
        <fullName evidence="8">Drug resistance transporter, EmrB/QacA subfamily</fullName>
    </submittedName>
</protein>
<dbReference type="Gene3D" id="1.20.1250.20">
    <property type="entry name" value="MFS general substrate transporter like domains"/>
    <property type="match status" value="1"/>
</dbReference>
<feature type="non-terminal residue" evidence="8">
    <location>
        <position position="1"/>
    </location>
</feature>
<feature type="domain" description="Major facilitator superfamily (MFS) profile" evidence="7">
    <location>
        <begin position="1"/>
        <end position="168"/>
    </location>
</feature>
<dbReference type="SUPFAM" id="SSF103473">
    <property type="entry name" value="MFS general substrate transporter"/>
    <property type="match status" value="1"/>
</dbReference>
<dbReference type="GO" id="GO:0022857">
    <property type="term" value="F:transmembrane transporter activity"/>
    <property type="evidence" value="ECO:0007669"/>
    <property type="project" value="InterPro"/>
</dbReference>
<dbReference type="PANTHER" id="PTHR42718:SF9">
    <property type="entry name" value="MAJOR FACILITATOR SUPERFAMILY MULTIDRUG TRANSPORTER MFSC"/>
    <property type="match status" value="1"/>
</dbReference>
<feature type="transmembrane region" description="Helical" evidence="6">
    <location>
        <begin position="47"/>
        <end position="67"/>
    </location>
</feature>
<keyword evidence="2" id="KW-0813">Transport</keyword>
<sequence length="168" mass="16924">FFVALYLEVVASVSAYGLAEDFLPLLGGMVVASLFAGRWVGRVGSRVPLMVGCIVAAVGVFLTDVVISPHVGLSSLGWTMGIAGVGFGITAVPVNSTALTALPGEDSGMAASTTNTARELGAVTGVAILGSVVNGQLTVNLMARLAAIGIPVSYRSEIITAITTGTIN</sequence>
<dbReference type="AlphaFoldDB" id="T1A0T7"/>
<feature type="non-terminal residue" evidence="8">
    <location>
        <position position="168"/>
    </location>
</feature>
<dbReference type="EMBL" id="AUZY01007256">
    <property type="protein sequence ID" value="EQD50533.1"/>
    <property type="molecule type" value="Genomic_DNA"/>
</dbReference>
<evidence type="ECO:0000256" key="1">
    <source>
        <dbReference type="ARBA" id="ARBA00004141"/>
    </source>
</evidence>
<reference evidence="8" key="2">
    <citation type="journal article" date="2014" name="ISME J.">
        <title>Microbial stratification in low pH oxic and suboxic macroscopic growths along an acid mine drainage.</title>
        <authorList>
            <person name="Mendez-Garcia C."/>
            <person name="Mesa V."/>
            <person name="Sprenger R.R."/>
            <person name="Richter M."/>
            <person name="Diez M.S."/>
            <person name="Solano J."/>
            <person name="Bargiela R."/>
            <person name="Golyshina O.V."/>
            <person name="Manteca A."/>
            <person name="Ramos J.L."/>
            <person name="Gallego J.R."/>
            <person name="Llorente I."/>
            <person name="Martins Dos Santos V.A."/>
            <person name="Jensen O.N."/>
            <person name="Pelaez A.I."/>
            <person name="Sanchez J."/>
            <person name="Ferrer M."/>
        </authorList>
    </citation>
    <scope>NUCLEOTIDE SEQUENCE</scope>
</reference>
<evidence type="ECO:0000259" key="7">
    <source>
        <dbReference type="PROSITE" id="PS50850"/>
    </source>
</evidence>
<feature type="transmembrane region" description="Helical" evidence="6">
    <location>
        <begin position="22"/>
        <end position="40"/>
    </location>
</feature>
<evidence type="ECO:0000256" key="6">
    <source>
        <dbReference type="SAM" id="Phobius"/>
    </source>
</evidence>
<proteinExistence type="predicted"/>
<comment type="subcellular location">
    <subcellularLocation>
        <location evidence="1">Membrane</location>
        <topology evidence="1">Multi-pass membrane protein</topology>
    </subcellularLocation>
</comment>
<keyword evidence="5 6" id="KW-0472">Membrane</keyword>
<dbReference type="PANTHER" id="PTHR42718">
    <property type="entry name" value="MAJOR FACILITATOR SUPERFAMILY MULTIDRUG TRANSPORTER MFSC"/>
    <property type="match status" value="1"/>
</dbReference>
<comment type="caution">
    <text evidence="8">The sequence shown here is derived from an EMBL/GenBank/DDBJ whole genome shotgun (WGS) entry which is preliminary data.</text>
</comment>
<organism evidence="8">
    <name type="scientific">mine drainage metagenome</name>
    <dbReference type="NCBI Taxonomy" id="410659"/>
    <lineage>
        <taxon>unclassified sequences</taxon>
        <taxon>metagenomes</taxon>
        <taxon>ecological metagenomes</taxon>
    </lineage>
</organism>
<dbReference type="InterPro" id="IPR036259">
    <property type="entry name" value="MFS_trans_sf"/>
</dbReference>
<evidence type="ECO:0000313" key="8">
    <source>
        <dbReference type="EMBL" id="EQD50533.1"/>
    </source>
</evidence>
<gene>
    <name evidence="8" type="ORF">B1B_11207</name>
</gene>
<keyword evidence="3 6" id="KW-0812">Transmembrane</keyword>
<reference evidence="8" key="1">
    <citation type="submission" date="2013-08" db="EMBL/GenBank/DDBJ databases">
        <authorList>
            <person name="Mendez C."/>
            <person name="Richter M."/>
            <person name="Ferrer M."/>
            <person name="Sanchez J."/>
        </authorList>
    </citation>
    <scope>NUCLEOTIDE SEQUENCE</scope>
</reference>
<evidence type="ECO:0000256" key="5">
    <source>
        <dbReference type="ARBA" id="ARBA00023136"/>
    </source>
</evidence>
<evidence type="ECO:0000256" key="3">
    <source>
        <dbReference type="ARBA" id="ARBA00022692"/>
    </source>
</evidence>
<dbReference type="InterPro" id="IPR020846">
    <property type="entry name" value="MFS_dom"/>
</dbReference>
<accession>T1A0T7</accession>
<name>T1A0T7_9ZZZZ</name>
<evidence type="ECO:0000256" key="4">
    <source>
        <dbReference type="ARBA" id="ARBA00022989"/>
    </source>
</evidence>
<dbReference type="PROSITE" id="PS50850">
    <property type="entry name" value="MFS"/>
    <property type="match status" value="1"/>
</dbReference>
<dbReference type="GO" id="GO:0016020">
    <property type="term" value="C:membrane"/>
    <property type="evidence" value="ECO:0007669"/>
    <property type="project" value="UniProtKB-SubCell"/>
</dbReference>
<feature type="transmembrane region" description="Helical" evidence="6">
    <location>
        <begin position="73"/>
        <end position="94"/>
    </location>
</feature>
<evidence type="ECO:0000256" key="2">
    <source>
        <dbReference type="ARBA" id="ARBA00022448"/>
    </source>
</evidence>
<keyword evidence="4 6" id="KW-1133">Transmembrane helix</keyword>